<keyword evidence="1" id="KW-0472">Membrane</keyword>
<accession>A0ABN8V100</accession>
<organism evidence="3 4">
    <name type="scientific">Streptomyces globisporus</name>
    <dbReference type="NCBI Taxonomy" id="1908"/>
    <lineage>
        <taxon>Bacteria</taxon>
        <taxon>Bacillati</taxon>
        <taxon>Actinomycetota</taxon>
        <taxon>Actinomycetes</taxon>
        <taxon>Kitasatosporales</taxon>
        <taxon>Streptomycetaceae</taxon>
        <taxon>Streptomyces</taxon>
    </lineage>
</organism>
<evidence type="ECO:0000313" key="4">
    <source>
        <dbReference type="Proteomes" id="UP001154015"/>
    </source>
</evidence>
<protein>
    <recommendedName>
        <fullName evidence="2">Flavoprotein domain-containing protein</fullName>
    </recommendedName>
</protein>
<sequence length="220" mass="23011">MEEQQRDFERILVVGTGALGVAFLPFWINWLGNSFPDMEKRFALTRSACRFVSPDAVAVLSGKEVFIDDWNAFSGVDVPHVDIAEWADLILVHPATLNFVGRFALGVADTPLMVALQTTRALVGVAPSLPPGALGSPVVQGHLAALRERPGVVLAPTIPARSARTGEVEDGGSAPLNELYDLCVAYRKGYAGVGTDGARSRVGAGVAGDRVGTGVAGGSS</sequence>
<keyword evidence="1" id="KW-0812">Transmembrane</keyword>
<dbReference type="InterPro" id="IPR003382">
    <property type="entry name" value="Flavoprotein"/>
</dbReference>
<dbReference type="SUPFAM" id="SSF52507">
    <property type="entry name" value="Homo-oligomeric flavin-containing Cys decarboxylases, HFCD"/>
    <property type="match status" value="1"/>
</dbReference>
<dbReference type="InterPro" id="IPR036551">
    <property type="entry name" value="Flavin_trans-like"/>
</dbReference>
<feature type="transmembrane region" description="Helical" evidence="1">
    <location>
        <begin position="12"/>
        <end position="32"/>
    </location>
</feature>
<reference evidence="3" key="1">
    <citation type="submission" date="2022-03" db="EMBL/GenBank/DDBJ databases">
        <authorList>
            <person name="Leyn A S."/>
        </authorList>
    </citation>
    <scope>NUCLEOTIDE SEQUENCE</scope>
    <source>
        <strain evidence="3">Streptomyces globisporus 4-3</strain>
    </source>
</reference>
<name>A0ABN8V100_STRGL</name>
<evidence type="ECO:0000256" key="1">
    <source>
        <dbReference type="SAM" id="Phobius"/>
    </source>
</evidence>
<dbReference type="Gene3D" id="3.40.50.1950">
    <property type="entry name" value="Flavin prenyltransferase-like"/>
    <property type="match status" value="1"/>
</dbReference>
<comment type="caution">
    <text evidence="3">The sequence shown here is derived from an EMBL/GenBank/DDBJ whole genome shotgun (WGS) entry which is preliminary data.</text>
</comment>
<gene>
    <name evidence="3" type="ORF">SGL43_03121</name>
</gene>
<dbReference type="Pfam" id="PF02441">
    <property type="entry name" value="Flavoprotein"/>
    <property type="match status" value="1"/>
</dbReference>
<evidence type="ECO:0000313" key="3">
    <source>
        <dbReference type="EMBL" id="CAH9416098.1"/>
    </source>
</evidence>
<dbReference type="EMBL" id="CAKXYP010000008">
    <property type="protein sequence ID" value="CAH9416098.1"/>
    <property type="molecule type" value="Genomic_DNA"/>
</dbReference>
<evidence type="ECO:0000259" key="2">
    <source>
        <dbReference type="Pfam" id="PF02441"/>
    </source>
</evidence>
<proteinExistence type="predicted"/>
<dbReference type="PANTHER" id="PTHR14359:SF6">
    <property type="entry name" value="PHOSPHOPANTOTHENOYLCYSTEINE DECARBOXYLASE"/>
    <property type="match status" value="1"/>
</dbReference>
<feature type="domain" description="Flavoprotein" evidence="2">
    <location>
        <begin position="10"/>
        <end position="160"/>
    </location>
</feature>
<dbReference type="RefSeq" id="WP_318574739.1">
    <property type="nucleotide sequence ID" value="NZ_CAKXYP010000008.1"/>
</dbReference>
<keyword evidence="1" id="KW-1133">Transmembrane helix</keyword>
<keyword evidence="4" id="KW-1185">Reference proteome</keyword>
<dbReference type="PANTHER" id="PTHR14359">
    <property type="entry name" value="HOMO-OLIGOMERIC FLAVIN CONTAINING CYS DECARBOXYLASE FAMILY"/>
    <property type="match status" value="1"/>
</dbReference>
<dbReference type="Proteomes" id="UP001154015">
    <property type="component" value="Unassembled WGS sequence"/>
</dbReference>